<evidence type="ECO:0000256" key="1">
    <source>
        <dbReference type="SAM" id="MobiDB-lite"/>
    </source>
</evidence>
<comment type="caution">
    <text evidence="2">The sequence shown here is derived from an EMBL/GenBank/DDBJ whole genome shotgun (WGS) entry which is preliminary data.</text>
</comment>
<dbReference type="Proteomes" id="UP001234178">
    <property type="component" value="Unassembled WGS sequence"/>
</dbReference>
<evidence type="ECO:0000313" key="2">
    <source>
        <dbReference type="EMBL" id="KAK4021313.1"/>
    </source>
</evidence>
<organism evidence="2 3">
    <name type="scientific">Daphnia magna</name>
    <dbReference type="NCBI Taxonomy" id="35525"/>
    <lineage>
        <taxon>Eukaryota</taxon>
        <taxon>Metazoa</taxon>
        <taxon>Ecdysozoa</taxon>
        <taxon>Arthropoda</taxon>
        <taxon>Crustacea</taxon>
        <taxon>Branchiopoda</taxon>
        <taxon>Diplostraca</taxon>
        <taxon>Cladocera</taxon>
        <taxon>Anomopoda</taxon>
        <taxon>Daphniidae</taxon>
        <taxon>Daphnia</taxon>
    </lineage>
</organism>
<reference evidence="2 3" key="1">
    <citation type="journal article" date="2023" name="Nucleic Acids Res.">
        <title>The hologenome of Daphnia magna reveals possible DNA methylation and microbiome-mediated evolution of the host genome.</title>
        <authorList>
            <person name="Chaturvedi A."/>
            <person name="Li X."/>
            <person name="Dhandapani V."/>
            <person name="Marshall H."/>
            <person name="Kissane S."/>
            <person name="Cuenca-Cambronero M."/>
            <person name="Asole G."/>
            <person name="Calvet F."/>
            <person name="Ruiz-Romero M."/>
            <person name="Marangio P."/>
            <person name="Guigo R."/>
            <person name="Rago D."/>
            <person name="Mirbahai L."/>
            <person name="Eastwood N."/>
            <person name="Colbourne J.K."/>
            <person name="Zhou J."/>
            <person name="Mallon E."/>
            <person name="Orsini L."/>
        </authorList>
    </citation>
    <scope>NUCLEOTIDE SEQUENCE [LARGE SCALE GENOMIC DNA]</scope>
    <source>
        <strain evidence="2">LRV0_1</strain>
    </source>
</reference>
<proteinExistence type="predicted"/>
<dbReference type="EMBL" id="JAOYFB010000036">
    <property type="protein sequence ID" value="KAK4021313.1"/>
    <property type="molecule type" value="Genomic_DNA"/>
</dbReference>
<sequence length="66" mass="7591">MSRLTEVEEEASIDTETDSDEGEDILDLHRDENINDKYYPLQIIIVIMRKGIRGLKGAVLMEVIQK</sequence>
<keyword evidence="3" id="KW-1185">Reference proteome</keyword>
<protein>
    <submittedName>
        <fullName evidence="2">Uncharacterized protein</fullName>
    </submittedName>
</protein>
<feature type="compositionally biased region" description="Acidic residues" evidence="1">
    <location>
        <begin position="7"/>
        <end position="25"/>
    </location>
</feature>
<feature type="region of interest" description="Disordered" evidence="1">
    <location>
        <begin position="1"/>
        <end position="25"/>
    </location>
</feature>
<name>A0ABR0A8B2_9CRUS</name>
<accession>A0ABR0A8B2</accession>
<gene>
    <name evidence="2" type="ORF">OUZ56_003231</name>
</gene>
<evidence type="ECO:0000313" key="3">
    <source>
        <dbReference type="Proteomes" id="UP001234178"/>
    </source>
</evidence>